<organism evidence="6 7">
    <name type="scientific">Rhodofomes roseus</name>
    <dbReference type="NCBI Taxonomy" id="34475"/>
    <lineage>
        <taxon>Eukaryota</taxon>
        <taxon>Fungi</taxon>
        <taxon>Dikarya</taxon>
        <taxon>Basidiomycota</taxon>
        <taxon>Agaricomycotina</taxon>
        <taxon>Agaricomycetes</taxon>
        <taxon>Polyporales</taxon>
        <taxon>Rhodofomes</taxon>
    </lineage>
</organism>
<protein>
    <recommendedName>
        <fullName evidence="5">MYND-type domain-containing protein</fullName>
    </recommendedName>
</protein>
<accession>A0ABQ8K6H9</accession>
<keyword evidence="2 4" id="KW-0863">Zinc-finger</keyword>
<dbReference type="GeneID" id="71998101"/>
<keyword evidence="7" id="KW-1185">Reference proteome</keyword>
<comment type="caution">
    <text evidence="6">The sequence shown here is derived from an EMBL/GenBank/DDBJ whole genome shotgun (WGS) entry which is preliminary data.</text>
</comment>
<sequence>MNGILPSESHQARRGIQECDFCLKSRTEVGRLFACSGCKLAMYCSPACQKAGWGFHKLVCKSIKQERSQFKEMDQLFLSWGGNLAQAINPSAVLPSVIMDEFCAFAEKFKLPLMEAGYNGLRIASDPSFSEHAVLFVMLDRHPVRAHSSRAWARPRVLYAKPMTYDELREKYGRANVQELVVRLGGLREIQSRAPDYVASVNIMLSSLCHVLSPPVPLHYPVPLDISPAYMRAVSLGDTWAQKLKDIVEKISGRQVNTRNGHI</sequence>
<keyword evidence="1" id="KW-0479">Metal-binding</keyword>
<evidence type="ECO:0000256" key="1">
    <source>
        <dbReference type="ARBA" id="ARBA00022723"/>
    </source>
</evidence>
<gene>
    <name evidence="6" type="ORF">C8Q71DRAFT_260681</name>
</gene>
<dbReference type="SUPFAM" id="SSF144232">
    <property type="entry name" value="HIT/MYND zinc finger-like"/>
    <property type="match status" value="1"/>
</dbReference>
<keyword evidence="3" id="KW-0862">Zinc</keyword>
<dbReference type="Pfam" id="PF01753">
    <property type="entry name" value="zf-MYND"/>
    <property type="match status" value="1"/>
</dbReference>
<evidence type="ECO:0000256" key="2">
    <source>
        <dbReference type="ARBA" id="ARBA00022771"/>
    </source>
</evidence>
<name>A0ABQ8K6H9_9APHY</name>
<dbReference type="RefSeq" id="XP_047775523.1">
    <property type="nucleotide sequence ID" value="XM_047917369.1"/>
</dbReference>
<feature type="domain" description="MYND-type" evidence="5">
    <location>
        <begin position="19"/>
        <end position="60"/>
    </location>
</feature>
<dbReference type="EMBL" id="JADCUA010000021">
    <property type="protein sequence ID" value="KAH9832605.1"/>
    <property type="molecule type" value="Genomic_DNA"/>
</dbReference>
<dbReference type="PROSITE" id="PS50865">
    <property type="entry name" value="ZF_MYND_2"/>
    <property type="match status" value="1"/>
</dbReference>
<evidence type="ECO:0000313" key="7">
    <source>
        <dbReference type="Proteomes" id="UP000814176"/>
    </source>
</evidence>
<evidence type="ECO:0000256" key="4">
    <source>
        <dbReference type="PROSITE-ProRule" id="PRU00134"/>
    </source>
</evidence>
<reference evidence="6 7" key="1">
    <citation type="journal article" date="2021" name="Environ. Microbiol.">
        <title>Gene family expansions and transcriptome signatures uncover fungal adaptations to wood decay.</title>
        <authorList>
            <person name="Hage H."/>
            <person name="Miyauchi S."/>
            <person name="Viragh M."/>
            <person name="Drula E."/>
            <person name="Min B."/>
            <person name="Chaduli D."/>
            <person name="Navarro D."/>
            <person name="Favel A."/>
            <person name="Norest M."/>
            <person name="Lesage-Meessen L."/>
            <person name="Balint B."/>
            <person name="Merenyi Z."/>
            <person name="de Eugenio L."/>
            <person name="Morin E."/>
            <person name="Martinez A.T."/>
            <person name="Baldrian P."/>
            <person name="Stursova M."/>
            <person name="Martinez M.J."/>
            <person name="Novotny C."/>
            <person name="Magnuson J.K."/>
            <person name="Spatafora J.W."/>
            <person name="Maurice S."/>
            <person name="Pangilinan J."/>
            <person name="Andreopoulos W."/>
            <person name="LaButti K."/>
            <person name="Hundley H."/>
            <person name="Na H."/>
            <person name="Kuo A."/>
            <person name="Barry K."/>
            <person name="Lipzen A."/>
            <person name="Henrissat B."/>
            <person name="Riley R."/>
            <person name="Ahrendt S."/>
            <person name="Nagy L.G."/>
            <person name="Grigoriev I.V."/>
            <person name="Martin F."/>
            <person name="Rosso M.N."/>
        </authorList>
    </citation>
    <scope>NUCLEOTIDE SEQUENCE [LARGE SCALE GENOMIC DNA]</scope>
    <source>
        <strain evidence="6 7">CIRM-BRFM 1785</strain>
    </source>
</reference>
<evidence type="ECO:0000259" key="5">
    <source>
        <dbReference type="PROSITE" id="PS50865"/>
    </source>
</evidence>
<evidence type="ECO:0000256" key="3">
    <source>
        <dbReference type="ARBA" id="ARBA00022833"/>
    </source>
</evidence>
<dbReference type="Proteomes" id="UP000814176">
    <property type="component" value="Unassembled WGS sequence"/>
</dbReference>
<proteinExistence type="predicted"/>
<dbReference type="PROSITE" id="PS01360">
    <property type="entry name" value="ZF_MYND_1"/>
    <property type="match status" value="1"/>
</dbReference>
<dbReference type="InterPro" id="IPR002893">
    <property type="entry name" value="Znf_MYND"/>
</dbReference>
<evidence type="ECO:0000313" key="6">
    <source>
        <dbReference type="EMBL" id="KAH9832605.1"/>
    </source>
</evidence>
<dbReference type="Gene3D" id="6.10.140.2220">
    <property type="match status" value="1"/>
</dbReference>